<reference evidence="1" key="1">
    <citation type="submission" date="2013-08" db="EMBL/GenBank/DDBJ databases">
        <authorList>
            <person name="Mendez C."/>
            <person name="Richter M."/>
            <person name="Ferrer M."/>
            <person name="Sanchez J."/>
        </authorList>
    </citation>
    <scope>NUCLEOTIDE SEQUENCE</scope>
</reference>
<dbReference type="EMBL" id="AUZX01015577">
    <property type="protein sequence ID" value="EQD28629.1"/>
    <property type="molecule type" value="Genomic_DNA"/>
</dbReference>
<evidence type="ECO:0008006" key="2">
    <source>
        <dbReference type="Google" id="ProtNLM"/>
    </source>
</evidence>
<proteinExistence type="predicted"/>
<gene>
    <name evidence="1" type="ORF">B1A_21085</name>
</gene>
<dbReference type="GO" id="GO:0030246">
    <property type="term" value="F:carbohydrate binding"/>
    <property type="evidence" value="ECO:0007669"/>
    <property type="project" value="InterPro"/>
</dbReference>
<dbReference type="Gene3D" id="2.60.40.1120">
    <property type="entry name" value="Carboxypeptidase-like, regulatory domain"/>
    <property type="match status" value="1"/>
</dbReference>
<comment type="caution">
    <text evidence="1">The sequence shown here is derived from an EMBL/GenBank/DDBJ whole genome shotgun (WGS) entry which is preliminary data.</text>
</comment>
<dbReference type="Pfam" id="PF13620">
    <property type="entry name" value="CarboxypepD_reg"/>
    <property type="match status" value="1"/>
</dbReference>
<feature type="non-terminal residue" evidence="1">
    <location>
        <position position="163"/>
    </location>
</feature>
<dbReference type="SUPFAM" id="SSF49452">
    <property type="entry name" value="Starch-binding domain-like"/>
    <property type="match status" value="1"/>
</dbReference>
<feature type="non-terminal residue" evidence="1">
    <location>
        <position position="1"/>
    </location>
</feature>
<dbReference type="InterPro" id="IPR013784">
    <property type="entry name" value="Carb-bd-like_fold"/>
</dbReference>
<dbReference type="AlphaFoldDB" id="T0ZIU9"/>
<reference evidence="1" key="2">
    <citation type="journal article" date="2014" name="ISME J.">
        <title>Microbial stratification in low pH oxic and suboxic macroscopic growths along an acid mine drainage.</title>
        <authorList>
            <person name="Mendez-Garcia C."/>
            <person name="Mesa V."/>
            <person name="Sprenger R.R."/>
            <person name="Richter M."/>
            <person name="Diez M.S."/>
            <person name="Solano J."/>
            <person name="Bargiela R."/>
            <person name="Golyshina O.V."/>
            <person name="Manteca A."/>
            <person name="Ramos J.L."/>
            <person name="Gallego J.R."/>
            <person name="Llorente I."/>
            <person name="Martins Dos Santos V.A."/>
            <person name="Jensen O.N."/>
            <person name="Pelaez A.I."/>
            <person name="Sanchez J."/>
            <person name="Ferrer M."/>
        </authorList>
    </citation>
    <scope>NUCLEOTIDE SEQUENCE</scope>
</reference>
<protein>
    <recommendedName>
        <fullName evidence="2">Carboxypeptidase regulatory-like domain-containing protein</fullName>
    </recommendedName>
</protein>
<organism evidence="1">
    <name type="scientific">mine drainage metagenome</name>
    <dbReference type="NCBI Taxonomy" id="410659"/>
    <lineage>
        <taxon>unclassified sequences</taxon>
        <taxon>metagenomes</taxon>
        <taxon>ecological metagenomes</taxon>
    </lineage>
</organism>
<accession>T0ZIU9</accession>
<sequence>AEPGGHLVAITRSGRRGQFRFPSLAPGKYNLHATARSFRPRLMVLHLHRGIERVTVRLTHLRTLSAVVGRVVGTDGEPLSVPVTAVLRRETEVDLRRQRVATDGEFAFDHLHPGSYQVTALAEGYAPATAKFMAIAGTVSSIDLRIRPSTRPRDSQNLEEMVS</sequence>
<dbReference type="SUPFAM" id="SSF49478">
    <property type="entry name" value="Cna protein B-type domain"/>
    <property type="match status" value="1"/>
</dbReference>
<evidence type="ECO:0000313" key="1">
    <source>
        <dbReference type="EMBL" id="EQD28629.1"/>
    </source>
</evidence>
<name>T0ZIU9_9ZZZZ</name>